<gene>
    <name evidence="1" type="ordered locus">RSal33209_2520</name>
</gene>
<keyword evidence="2" id="KW-1185">Reference proteome</keyword>
<dbReference type="HOGENOM" id="CLU_2685228_0_0_11"/>
<dbReference type="Proteomes" id="UP000002007">
    <property type="component" value="Chromosome"/>
</dbReference>
<sequence length="74" mass="8067">MVLVSGGSVDEARLASETLSWLEAHGRHDLVARAIVVVNMPAGEGTLVNIEEIEGHFRSRAKSVVRLPYDRNLA</sequence>
<accession>A9WRG4</accession>
<name>A9WRG4_RENSM</name>
<dbReference type="EMBL" id="CP000910">
    <property type="protein sequence ID" value="ABY24246.1"/>
    <property type="molecule type" value="Genomic_DNA"/>
</dbReference>
<evidence type="ECO:0000313" key="2">
    <source>
        <dbReference type="Proteomes" id="UP000002007"/>
    </source>
</evidence>
<protein>
    <submittedName>
        <fullName evidence="1">ATPases involved in chromosome partitioning</fullName>
    </submittedName>
</protein>
<dbReference type="STRING" id="288705.RSal33209_2520"/>
<organism evidence="1 2">
    <name type="scientific">Renibacterium salmoninarum (strain ATCC 33209 / DSM 20767 / JCM 11484 / NBRC 15589 / NCIMB 2235)</name>
    <dbReference type="NCBI Taxonomy" id="288705"/>
    <lineage>
        <taxon>Bacteria</taxon>
        <taxon>Bacillati</taxon>
        <taxon>Actinomycetota</taxon>
        <taxon>Actinomycetes</taxon>
        <taxon>Micrococcales</taxon>
        <taxon>Micrococcaceae</taxon>
        <taxon>Renibacterium</taxon>
    </lineage>
</organism>
<evidence type="ECO:0000313" key="1">
    <source>
        <dbReference type="EMBL" id="ABY24246.1"/>
    </source>
</evidence>
<dbReference type="eggNOG" id="COG0455">
    <property type="taxonomic scope" value="Bacteria"/>
</dbReference>
<dbReference type="RefSeq" id="WP_012245906.1">
    <property type="nucleotide sequence ID" value="NC_010168.1"/>
</dbReference>
<dbReference type="KEGG" id="rsa:RSal33209_2520"/>
<reference evidence="2" key="1">
    <citation type="journal article" date="2008" name="J. Bacteriol.">
        <title>Genome sequence of the fish pathogen Renibacterium salmoninarum suggests reductive evolution away from an environmental Arthrobacter ancestor.</title>
        <authorList>
            <person name="Wiens G.D."/>
            <person name="Rockey D.D."/>
            <person name="Wu Z."/>
            <person name="Chang J."/>
            <person name="Levy R."/>
            <person name="Crane S."/>
            <person name="Chen D.S."/>
            <person name="Capri G.R."/>
            <person name="Burnett J.R."/>
            <person name="Sudheesh P.S."/>
            <person name="Schipma M.J."/>
            <person name="Burd H."/>
            <person name="Bhattacharyya A."/>
            <person name="Rhodes L.D."/>
            <person name="Kaul R."/>
            <person name="Strom M.S."/>
        </authorList>
    </citation>
    <scope>NUCLEOTIDE SEQUENCE [LARGE SCALE GENOMIC DNA]</scope>
    <source>
        <strain evidence="2">ATCC 33209 / DSM 20767 / JCM 11484 / NBRC 15589 / NCIMB 2235</strain>
    </source>
</reference>
<dbReference type="AlphaFoldDB" id="A9WRG4"/>
<proteinExistence type="predicted"/>